<dbReference type="GO" id="GO:0008146">
    <property type="term" value="F:sulfotransferase activity"/>
    <property type="evidence" value="ECO:0007669"/>
    <property type="project" value="TreeGrafter"/>
</dbReference>
<evidence type="ECO:0000256" key="12">
    <source>
        <dbReference type="ARBA" id="ARBA00078531"/>
    </source>
</evidence>
<evidence type="ECO:0000256" key="9">
    <source>
        <dbReference type="ARBA" id="ARBA00073635"/>
    </source>
</evidence>
<comment type="subunit">
    <text evidence="7">Homodimer. Forms a stable heterotetrameric complex of 2 MoeB and 2 MoaD during adenylation of MoaD.</text>
</comment>
<keyword evidence="3" id="KW-0547">Nucleotide-binding</keyword>
<gene>
    <name evidence="14" type="ORF">C7C56_005020</name>
</gene>
<dbReference type="EMBL" id="PXWF02000066">
    <property type="protein sequence ID" value="PWF54811.1"/>
    <property type="molecule type" value="Genomic_DNA"/>
</dbReference>
<keyword evidence="4" id="KW-0067">ATP-binding</keyword>
<comment type="caution">
    <text evidence="14">The sequence shown here is derived from an EMBL/GenBank/DDBJ whole genome shotgun (WGS) entry which is preliminary data.</text>
</comment>
<dbReference type="CDD" id="cd00757">
    <property type="entry name" value="ThiF_MoeB_HesA_family"/>
    <property type="match status" value="1"/>
</dbReference>
<dbReference type="FunFam" id="3.40.50.720:FF:000033">
    <property type="entry name" value="Adenylyltransferase and sulfurtransferase MOCS3"/>
    <property type="match status" value="1"/>
</dbReference>
<dbReference type="InterPro" id="IPR045886">
    <property type="entry name" value="ThiF/MoeB/HesA"/>
</dbReference>
<evidence type="ECO:0000256" key="7">
    <source>
        <dbReference type="ARBA" id="ARBA00063809"/>
    </source>
</evidence>
<comment type="function">
    <text evidence="6">Catalyzes the adenylation by ATP of the carboxyl group of the C-terminal glycine of sulfur carrier protein MoaD.</text>
</comment>
<sequence length="263" mass="27004">MNPRQDSAGPGAELDDAALLRYSRHILLDEIGIEGQQRLLAARALVIGAGGLGSPAALYLAASGVGQITLVDDDEVDLTNLQRQIMHGTASVGRPKVESGRAALLALNPGVAVRALRERAAGARLAQLVAGADVVLDCCDNFATRHAVNRACVAGRVPLVSGAAIRFDGQLAVFDPRQPGSPCYCCLFPEGAGFKDAACASMGVFAPLVGVVGAMQAAEALKLLLGVGRPLAGRLLLLDARAMEWTSIGVARDPACAVCGSAT</sequence>
<dbReference type="NCBIfam" id="NF004281">
    <property type="entry name" value="PRK05690.1"/>
    <property type="match status" value="1"/>
</dbReference>
<dbReference type="RefSeq" id="WP_106756381.1">
    <property type="nucleotide sequence ID" value="NZ_PXWF02000066.1"/>
</dbReference>
<proteinExistence type="inferred from homology"/>
<evidence type="ECO:0000256" key="8">
    <source>
        <dbReference type="ARBA" id="ARBA00066884"/>
    </source>
</evidence>
<organism evidence="14 15">
    <name type="scientific">Massilia glaciei</name>
    <dbReference type="NCBI Taxonomy" id="1524097"/>
    <lineage>
        <taxon>Bacteria</taxon>
        <taxon>Pseudomonadati</taxon>
        <taxon>Pseudomonadota</taxon>
        <taxon>Betaproteobacteria</taxon>
        <taxon>Burkholderiales</taxon>
        <taxon>Oxalobacteraceae</taxon>
        <taxon>Telluria group</taxon>
        <taxon>Massilia</taxon>
    </lineage>
</organism>
<dbReference type="SUPFAM" id="SSF69572">
    <property type="entry name" value="Activating enzymes of the ubiquitin-like proteins"/>
    <property type="match status" value="1"/>
</dbReference>
<name>A0A2U2I4X2_9BURK</name>
<evidence type="ECO:0000313" key="14">
    <source>
        <dbReference type="EMBL" id="PWF54811.1"/>
    </source>
</evidence>
<dbReference type="PANTHER" id="PTHR10953:SF102">
    <property type="entry name" value="ADENYLYLTRANSFERASE AND SULFURTRANSFERASE MOCS3"/>
    <property type="match status" value="1"/>
</dbReference>
<evidence type="ECO:0000256" key="4">
    <source>
        <dbReference type="ARBA" id="ARBA00022840"/>
    </source>
</evidence>
<keyword evidence="15" id="KW-1185">Reference proteome</keyword>
<keyword evidence="14" id="KW-0548">Nucleotidyltransferase</keyword>
<protein>
    <recommendedName>
        <fullName evidence="9">Molybdopterin-synthase adenylyltransferase</fullName>
        <ecNumber evidence="8">2.7.7.80</ecNumber>
    </recommendedName>
    <alternativeName>
        <fullName evidence="12">MoaD protein adenylase</fullName>
    </alternativeName>
    <alternativeName>
        <fullName evidence="10">Molybdopterin-converting factor subunit 1 adenylase</fullName>
    </alternativeName>
    <alternativeName>
        <fullName evidence="11">Sulfur carrier protein MoaD adenylyltransferase</fullName>
    </alternativeName>
</protein>
<dbReference type="GO" id="GO:0005829">
    <property type="term" value="C:cytosol"/>
    <property type="evidence" value="ECO:0007669"/>
    <property type="project" value="TreeGrafter"/>
</dbReference>
<dbReference type="Gene3D" id="3.40.50.720">
    <property type="entry name" value="NAD(P)-binding Rossmann-like Domain"/>
    <property type="match status" value="1"/>
</dbReference>
<evidence type="ECO:0000256" key="1">
    <source>
        <dbReference type="ARBA" id="ARBA00009919"/>
    </source>
</evidence>
<feature type="domain" description="THIF-type NAD/FAD binding fold" evidence="13">
    <location>
        <begin position="22"/>
        <end position="257"/>
    </location>
</feature>
<dbReference type="GO" id="GO:0005524">
    <property type="term" value="F:ATP binding"/>
    <property type="evidence" value="ECO:0007669"/>
    <property type="project" value="UniProtKB-KW"/>
</dbReference>
<evidence type="ECO:0000313" key="15">
    <source>
        <dbReference type="Proteomes" id="UP000241421"/>
    </source>
</evidence>
<reference evidence="14 15" key="1">
    <citation type="submission" date="2018-04" db="EMBL/GenBank/DDBJ databases">
        <title>Massilia violaceinigra sp. nov., a novel purple-pigmented bacterium isolated from Tianshan glacier, Xinjiang, China.</title>
        <authorList>
            <person name="Wang H."/>
        </authorList>
    </citation>
    <scope>NUCLEOTIDE SEQUENCE [LARGE SCALE GENOMIC DNA]</scope>
    <source>
        <strain evidence="14 15">B448-2</strain>
    </source>
</reference>
<dbReference type="Proteomes" id="UP000241421">
    <property type="component" value="Unassembled WGS sequence"/>
</dbReference>
<evidence type="ECO:0000256" key="5">
    <source>
        <dbReference type="ARBA" id="ARBA00052218"/>
    </source>
</evidence>
<comment type="catalytic activity">
    <reaction evidence="5">
        <text>[molybdopterin-synthase sulfur-carrier protein]-C-terminal Gly-Gly + ATP + H(+) = [molybdopterin-synthase sulfur-carrier protein]-C-terminal Gly-Gly-AMP + diphosphate</text>
        <dbReference type="Rhea" id="RHEA:43616"/>
        <dbReference type="Rhea" id="RHEA-COMP:12159"/>
        <dbReference type="Rhea" id="RHEA-COMP:12202"/>
        <dbReference type="ChEBI" id="CHEBI:15378"/>
        <dbReference type="ChEBI" id="CHEBI:30616"/>
        <dbReference type="ChEBI" id="CHEBI:33019"/>
        <dbReference type="ChEBI" id="CHEBI:90618"/>
        <dbReference type="ChEBI" id="CHEBI:90778"/>
        <dbReference type="EC" id="2.7.7.80"/>
    </reaction>
</comment>
<evidence type="ECO:0000256" key="3">
    <source>
        <dbReference type="ARBA" id="ARBA00022741"/>
    </source>
</evidence>
<dbReference type="InterPro" id="IPR000594">
    <property type="entry name" value="ThiF_NAD_FAD-bd"/>
</dbReference>
<evidence type="ECO:0000256" key="10">
    <source>
        <dbReference type="ARBA" id="ARBA00075110"/>
    </source>
</evidence>
<comment type="similarity">
    <text evidence="1">Belongs to the HesA/MoeB/ThiF family.</text>
</comment>
<dbReference type="InterPro" id="IPR035985">
    <property type="entry name" value="Ubiquitin-activating_enz"/>
</dbReference>
<dbReference type="GO" id="GO:0061605">
    <property type="term" value="F:molybdopterin-synthase adenylyltransferase activity"/>
    <property type="evidence" value="ECO:0007669"/>
    <property type="project" value="UniProtKB-EC"/>
</dbReference>
<dbReference type="OrthoDB" id="9804286at2"/>
<dbReference type="AlphaFoldDB" id="A0A2U2I4X2"/>
<evidence type="ECO:0000259" key="13">
    <source>
        <dbReference type="Pfam" id="PF00899"/>
    </source>
</evidence>
<keyword evidence="2 14" id="KW-0808">Transferase</keyword>
<dbReference type="PANTHER" id="PTHR10953">
    <property type="entry name" value="UBIQUITIN-ACTIVATING ENZYME E1"/>
    <property type="match status" value="1"/>
</dbReference>
<evidence type="ECO:0000256" key="11">
    <source>
        <dbReference type="ARBA" id="ARBA00075328"/>
    </source>
</evidence>
<dbReference type="Pfam" id="PF00899">
    <property type="entry name" value="ThiF"/>
    <property type="match status" value="1"/>
</dbReference>
<evidence type="ECO:0000256" key="6">
    <source>
        <dbReference type="ARBA" id="ARBA00055169"/>
    </source>
</evidence>
<evidence type="ECO:0000256" key="2">
    <source>
        <dbReference type="ARBA" id="ARBA00022679"/>
    </source>
</evidence>
<dbReference type="GO" id="GO:0008641">
    <property type="term" value="F:ubiquitin-like modifier activating enzyme activity"/>
    <property type="evidence" value="ECO:0007669"/>
    <property type="project" value="InterPro"/>
</dbReference>
<dbReference type="EC" id="2.7.7.80" evidence="8"/>
<accession>A0A2U2I4X2</accession>
<dbReference type="GO" id="GO:0004792">
    <property type="term" value="F:thiosulfate-cyanide sulfurtransferase activity"/>
    <property type="evidence" value="ECO:0007669"/>
    <property type="project" value="TreeGrafter"/>
</dbReference>